<protein>
    <submittedName>
        <fullName evidence="2">Uncharacterized protein</fullName>
    </submittedName>
</protein>
<dbReference type="Proteomes" id="UP000011682">
    <property type="component" value="Unassembled WGS sequence"/>
</dbReference>
<feature type="compositionally biased region" description="Basic and acidic residues" evidence="1">
    <location>
        <begin position="121"/>
        <end position="132"/>
    </location>
</feature>
<dbReference type="OrthoDB" id="5512860at2"/>
<proteinExistence type="predicted"/>
<sequence length="159" mass="17566">MTTGKEPDKDFDPLLDEGQDRGEGSRAGFVPEFMRKVAVAGLGALFMTEEGLRAMAGQLKLPKEVLGYVLGQAEKTKDEVGRVVSEELRRFLQSEKLRDEVLKLLSGMTIEVKAQIRLVPADKDDKEQKEQAEPPLRTKIAISELGTRRGGKKAAAKKE</sequence>
<dbReference type="AlphaFoldDB" id="S9QP87"/>
<feature type="region of interest" description="Disordered" evidence="1">
    <location>
        <begin position="1"/>
        <end position="27"/>
    </location>
</feature>
<feature type="compositionally biased region" description="Basic residues" evidence="1">
    <location>
        <begin position="149"/>
        <end position="159"/>
    </location>
</feature>
<evidence type="ECO:0000256" key="1">
    <source>
        <dbReference type="SAM" id="MobiDB-lite"/>
    </source>
</evidence>
<keyword evidence="3" id="KW-1185">Reference proteome</keyword>
<accession>S9QP87</accession>
<dbReference type="RefSeq" id="WP_002632368.1">
    <property type="nucleotide sequence ID" value="NZ_ANAH02000025.1"/>
</dbReference>
<reference evidence="2" key="1">
    <citation type="submission" date="2013-05" db="EMBL/GenBank/DDBJ databases">
        <title>Genome assembly of Cystobacter fuscus DSM 2262.</title>
        <authorList>
            <person name="Sharma G."/>
            <person name="Khatri I."/>
            <person name="Kaur C."/>
            <person name="Mayilraj S."/>
            <person name="Subramanian S."/>
        </authorList>
    </citation>
    <scope>NUCLEOTIDE SEQUENCE [LARGE SCALE GENOMIC DNA]</scope>
    <source>
        <strain evidence="2">DSM 2262</strain>
    </source>
</reference>
<name>S9QP87_CYSF2</name>
<feature type="region of interest" description="Disordered" evidence="1">
    <location>
        <begin position="121"/>
        <end position="159"/>
    </location>
</feature>
<comment type="caution">
    <text evidence="2">The sequence shown here is derived from an EMBL/GenBank/DDBJ whole genome shotgun (WGS) entry which is preliminary data.</text>
</comment>
<organism evidence="2 3">
    <name type="scientific">Cystobacter fuscus (strain ATCC 25194 / DSM 2262 / NBRC 100088 / M29)</name>
    <dbReference type="NCBI Taxonomy" id="1242864"/>
    <lineage>
        <taxon>Bacteria</taxon>
        <taxon>Pseudomonadati</taxon>
        <taxon>Myxococcota</taxon>
        <taxon>Myxococcia</taxon>
        <taxon>Myxococcales</taxon>
        <taxon>Cystobacterineae</taxon>
        <taxon>Archangiaceae</taxon>
        <taxon>Cystobacter</taxon>
    </lineage>
</organism>
<feature type="compositionally biased region" description="Basic and acidic residues" evidence="1">
    <location>
        <begin position="1"/>
        <end position="24"/>
    </location>
</feature>
<evidence type="ECO:0000313" key="2">
    <source>
        <dbReference type="EMBL" id="EPX58393.1"/>
    </source>
</evidence>
<evidence type="ECO:0000313" key="3">
    <source>
        <dbReference type="Proteomes" id="UP000011682"/>
    </source>
</evidence>
<dbReference type="EMBL" id="ANAH02000025">
    <property type="protein sequence ID" value="EPX58393.1"/>
    <property type="molecule type" value="Genomic_DNA"/>
</dbReference>
<dbReference type="eggNOG" id="ENOG502ZET1">
    <property type="taxonomic scope" value="Bacteria"/>
</dbReference>
<gene>
    <name evidence="2" type="ORF">D187_004149</name>
</gene>